<gene>
    <name evidence="1" type="ORF">SAMN02910451_01485</name>
</gene>
<dbReference type="Proteomes" id="UP000183047">
    <property type="component" value="Unassembled WGS sequence"/>
</dbReference>
<dbReference type="InterPro" id="IPR056298">
    <property type="entry name" value="AlkZ-rel"/>
</dbReference>
<keyword evidence="2" id="KW-1185">Reference proteome</keyword>
<dbReference type="OrthoDB" id="1067148at2"/>
<evidence type="ECO:0000313" key="2">
    <source>
        <dbReference type="Proteomes" id="UP000183047"/>
    </source>
</evidence>
<accession>A0A1G5DEP5</accession>
<name>A0A1G5DEP5_9FIRM</name>
<reference evidence="2" key="1">
    <citation type="submission" date="2016-10" db="EMBL/GenBank/DDBJ databases">
        <authorList>
            <person name="Varghese N."/>
            <person name="Submissions S."/>
        </authorList>
    </citation>
    <scope>NUCLEOTIDE SEQUENCE [LARGE SCALE GENOMIC DNA]</scope>
    <source>
        <strain evidence="2">XBD2006</strain>
    </source>
</reference>
<evidence type="ECO:0000313" key="1">
    <source>
        <dbReference type="EMBL" id="SCY13064.1"/>
    </source>
</evidence>
<dbReference type="EMBL" id="FMUR01000008">
    <property type="protein sequence ID" value="SCY13064.1"/>
    <property type="molecule type" value="Genomic_DNA"/>
</dbReference>
<proteinExistence type="predicted"/>
<protein>
    <submittedName>
        <fullName evidence="1">Uncharacterized protein</fullName>
    </submittedName>
</protein>
<sequence length="245" mass="28671">MPNENGTWIMYGVSWNDPECLHSVEEAIDYINEVGFLPLFKNDIPGFSIEERTVPKYWWCGDPEVDPWEWRELIARSGKVAYGKFFDKKAGFISEKWLPYFVNVRRDGYDFDALWEDGKASAKQRKIMNLFAEENEDAEYYSNELKVKAGFGKGGEKNFDGTITGLQMQNYLCVRDFRQRKNRLGEEYGWPIAIYCTPEHLWGYKHVTKAYGETPQESADRIMKYMNETYPIATEKQIKKIIGLK</sequence>
<dbReference type="AlphaFoldDB" id="A0A1G5DEP5"/>
<organism evidence="1 2">
    <name type="scientific">Butyrivibrio hungatei</name>
    <dbReference type="NCBI Taxonomy" id="185008"/>
    <lineage>
        <taxon>Bacteria</taxon>
        <taxon>Bacillati</taxon>
        <taxon>Bacillota</taxon>
        <taxon>Clostridia</taxon>
        <taxon>Lachnospirales</taxon>
        <taxon>Lachnospiraceae</taxon>
        <taxon>Butyrivibrio</taxon>
    </lineage>
</organism>
<dbReference type="Pfam" id="PF24741">
    <property type="entry name" value="AlkZ-rel"/>
    <property type="match status" value="1"/>
</dbReference>
<dbReference type="RefSeq" id="WP_074462130.1">
    <property type="nucleotide sequence ID" value="NZ_FMUR01000008.1"/>
</dbReference>